<dbReference type="GO" id="GO:0005886">
    <property type="term" value="C:plasma membrane"/>
    <property type="evidence" value="ECO:0007669"/>
    <property type="project" value="UniProtKB-SubCell"/>
</dbReference>
<keyword evidence="8" id="KW-0184">Conjugation</keyword>
<keyword evidence="6" id="KW-0997">Cell inner membrane</keyword>
<reference evidence="12 13" key="1">
    <citation type="submission" date="2017-12" db="EMBL/GenBank/DDBJ databases">
        <title>Legionella sainthelensi LA01-117, whole genome sequence of a clinical isolate from New Zealand.</title>
        <authorList>
            <person name="Cree S.L."/>
            <person name="Slow S."/>
            <person name="Kennedy M.A."/>
            <person name="Murdoch D.R."/>
            <person name="Biggs P.J."/>
            <person name="Anderson T."/>
        </authorList>
    </citation>
    <scope>NUCLEOTIDE SEQUENCE [LARGE SCALE GENOMIC DNA]</scope>
    <source>
        <strain evidence="12 13">LA01-117</strain>
        <plasmid evidence="13">pLA01-117_113k</plasmid>
    </source>
</reference>
<keyword evidence="5" id="KW-1003">Cell membrane</keyword>
<organism evidence="12 13">
    <name type="scientific">Legionella sainthelensi</name>
    <dbReference type="NCBI Taxonomy" id="28087"/>
    <lineage>
        <taxon>Bacteria</taxon>
        <taxon>Pseudomonadati</taxon>
        <taxon>Pseudomonadota</taxon>
        <taxon>Gammaproteobacteria</taxon>
        <taxon>Legionellales</taxon>
        <taxon>Legionellaceae</taxon>
        <taxon>Legionella</taxon>
    </lineage>
</organism>
<keyword evidence="11" id="KW-1133">Transmembrane helix</keyword>
<dbReference type="GO" id="GO:0005576">
    <property type="term" value="C:extracellular region"/>
    <property type="evidence" value="ECO:0007669"/>
    <property type="project" value="UniProtKB-SubCell"/>
</dbReference>
<keyword evidence="7" id="KW-0964">Secreted</keyword>
<comment type="similarity">
    <text evidence="3">Belongs to the TraA family.</text>
</comment>
<evidence type="ECO:0000256" key="7">
    <source>
        <dbReference type="ARBA" id="ARBA00022525"/>
    </source>
</evidence>
<evidence type="ECO:0000256" key="9">
    <source>
        <dbReference type="ARBA" id="ARBA00023136"/>
    </source>
</evidence>
<keyword evidence="11" id="KW-0812">Transmembrane</keyword>
<dbReference type="KEGG" id="lsh:CAB17_20000"/>
<dbReference type="AlphaFoldDB" id="A0A2H5FRQ2"/>
<keyword evidence="9 11" id="KW-0472">Membrane</keyword>
<feature type="transmembrane region" description="Helical" evidence="11">
    <location>
        <begin position="66"/>
        <end position="87"/>
    </location>
</feature>
<evidence type="ECO:0000256" key="3">
    <source>
        <dbReference type="ARBA" id="ARBA00009586"/>
    </source>
</evidence>
<geneLocation type="plasmid" evidence="13">
    <name>pLA01-117_113k</name>
</geneLocation>
<evidence type="ECO:0000256" key="8">
    <source>
        <dbReference type="ARBA" id="ARBA00022971"/>
    </source>
</evidence>
<keyword evidence="13" id="KW-1185">Reference proteome</keyword>
<dbReference type="InterPro" id="IPR008873">
    <property type="entry name" value="TraA"/>
</dbReference>
<gene>
    <name evidence="12" type="ORF">CAB17_20000</name>
</gene>
<proteinExistence type="inferred from homology"/>
<name>A0A2H5FRQ2_9GAMM</name>
<evidence type="ECO:0000256" key="11">
    <source>
        <dbReference type="SAM" id="Phobius"/>
    </source>
</evidence>
<evidence type="ECO:0000313" key="13">
    <source>
        <dbReference type="Proteomes" id="UP000234343"/>
    </source>
</evidence>
<dbReference type="Proteomes" id="UP000234343">
    <property type="component" value="Plasmid pLA01-117_113k"/>
</dbReference>
<dbReference type="Pfam" id="PF05513">
    <property type="entry name" value="TraA"/>
    <property type="match status" value="1"/>
</dbReference>
<keyword evidence="12" id="KW-0614">Plasmid</keyword>
<evidence type="ECO:0000256" key="5">
    <source>
        <dbReference type="ARBA" id="ARBA00022475"/>
    </source>
</evidence>
<evidence type="ECO:0000256" key="10">
    <source>
        <dbReference type="ARBA" id="ARBA00026027"/>
    </source>
</evidence>
<comment type="subcellular location">
    <subcellularLocation>
        <location evidence="1">Cell inner membrane</location>
        <topology evidence="1">Multi-pass membrane protein</topology>
    </subcellularLocation>
    <subcellularLocation>
        <location evidence="2">Secreted</location>
    </subcellularLocation>
</comment>
<evidence type="ECO:0000256" key="2">
    <source>
        <dbReference type="ARBA" id="ARBA00004613"/>
    </source>
</evidence>
<sequence>MSTNWGSGDFFTQKRRFIKNDTAFCTNNKSFNSRIGFTPSAFIKLKESIMNVSAVIRKSCIKLHEFIQWSVPLLVLSWVFVLCLTSTGHAEGQNYLSAMKGDVSATFGKNSDLPGYLYAGETLVAGVTWMKTKSPWVFVGLPLLMIFTHWGLSYVA</sequence>
<accession>A0A2H5FRQ2</accession>
<evidence type="ECO:0000256" key="4">
    <source>
        <dbReference type="ARBA" id="ARBA00018586"/>
    </source>
</evidence>
<evidence type="ECO:0000256" key="6">
    <source>
        <dbReference type="ARBA" id="ARBA00022519"/>
    </source>
</evidence>
<evidence type="ECO:0000313" key="12">
    <source>
        <dbReference type="EMBL" id="AUH74229.1"/>
    </source>
</evidence>
<protein>
    <recommendedName>
        <fullName evidence="4">Pilin</fullName>
    </recommendedName>
</protein>
<dbReference type="EMBL" id="CP025493">
    <property type="protein sequence ID" value="AUH74229.1"/>
    <property type="molecule type" value="Genomic_DNA"/>
</dbReference>
<evidence type="ECO:0000256" key="1">
    <source>
        <dbReference type="ARBA" id="ARBA00004429"/>
    </source>
</evidence>
<comment type="subunit">
    <text evidence="10">Monomer. Interacts with itself to form filaments; also interacts with TraQ.</text>
</comment>
<feature type="transmembrane region" description="Helical" evidence="11">
    <location>
        <begin position="136"/>
        <end position="155"/>
    </location>
</feature>